<dbReference type="Gene3D" id="3.40.50.10190">
    <property type="entry name" value="BRCT domain"/>
    <property type="match status" value="6"/>
</dbReference>
<feature type="compositionally biased region" description="Basic and acidic residues" evidence="7">
    <location>
        <begin position="327"/>
        <end position="338"/>
    </location>
</feature>
<dbReference type="AlphaFoldDB" id="A0AAJ7TGD1"/>
<accession>A0AAJ7TGD1</accession>
<evidence type="ECO:0000256" key="1">
    <source>
        <dbReference type="ARBA" id="ARBA00004123"/>
    </source>
</evidence>
<dbReference type="FunFam" id="3.40.50.10190:FF:000046">
    <property type="entry name" value="PAX interacting protein 1"/>
    <property type="match status" value="1"/>
</dbReference>
<feature type="domain" description="BRCT" evidence="8">
    <location>
        <begin position="726"/>
        <end position="801"/>
    </location>
</feature>
<dbReference type="InterPro" id="IPR051579">
    <property type="entry name" value="DDR_Transcriptional_Reg"/>
</dbReference>
<dbReference type="SUPFAM" id="SSF52113">
    <property type="entry name" value="BRCT domain"/>
    <property type="match status" value="5"/>
</dbReference>
<feature type="domain" description="BRCT" evidence="8">
    <location>
        <begin position="889"/>
        <end position="970"/>
    </location>
</feature>
<dbReference type="CDD" id="cd18440">
    <property type="entry name" value="BRCT_PAXIP1_rpt6"/>
    <property type="match status" value="1"/>
</dbReference>
<comment type="subcellular location">
    <subcellularLocation>
        <location evidence="1">Nucleus</location>
    </subcellularLocation>
</comment>
<name>A0AAJ7TGD1_PETMA</name>
<evidence type="ECO:0000256" key="7">
    <source>
        <dbReference type="SAM" id="MobiDB-lite"/>
    </source>
</evidence>
<dbReference type="GO" id="GO:0031981">
    <property type="term" value="C:nuclear lumen"/>
    <property type="evidence" value="ECO:0007669"/>
    <property type="project" value="UniProtKB-ARBA"/>
</dbReference>
<protein>
    <recommendedName>
        <fullName evidence="5">PAX-interacting protein 1</fullName>
    </recommendedName>
    <alternativeName>
        <fullName evidence="6">PAX transactivation activation domain-interacting protein</fullName>
    </alternativeName>
</protein>
<reference evidence="10" key="1">
    <citation type="submission" date="2025-08" db="UniProtKB">
        <authorList>
            <consortium name="RefSeq"/>
        </authorList>
    </citation>
    <scope>IDENTIFICATION</scope>
    <source>
        <tissue evidence="10">Sperm</tissue>
    </source>
</reference>
<dbReference type="Pfam" id="PF16770">
    <property type="entry name" value="RTT107_BRCT_5"/>
    <property type="match status" value="1"/>
</dbReference>
<feature type="domain" description="BRCT" evidence="8">
    <location>
        <begin position="164"/>
        <end position="253"/>
    </location>
</feature>
<evidence type="ECO:0000256" key="6">
    <source>
        <dbReference type="ARBA" id="ARBA00030146"/>
    </source>
</evidence>
<proteinExistence type="predicted"/>
<dbReference type="Pfam" id="PF00533">
    <property type="entry name" value="BRCT"/>
    <property type="match status" value="1"/>
</dbReference>
<dbReference type="RefSeq" id="XP_032816077.1">
    <property type="nucleotide sequence ID" value="XM_032960186.1"/>
</dbReference>
<feature type="domain" description="BRCT" evidence="8">
    <location>
        <begin position="655"/>
        <end position="719"/>
    </location>
</feature>
<evidence type="ECO:0000256" key="5">
    <source>
        <dbReference type="ARBA" id="ARBA00023858"/>
    </source>
</evidence>
<keyword evidence="4" id="KW-0539">Nucleus</keyword>
<dbReference type="CDD" id="cd17712">
    <property type="entry name" value="BRCT_PAXIP1_rpt5"/>
    <property type="match status" value="1"/>
</dbReference>
<feature type="region of interest" description="Disordered" evidence="7">
    <location>
        <begin position="862"/>
        <end position="884"/>
    </location>
</feature>
<dbReference type="Pfam" id="PF12738">
    <property type="entry name" value="PTCB-BRCT"/>
    <property type="match status" value="2"/>
</dbReference>
<evidence type="ECO:0000256" key="4">
    <source>
        <dbReference type="ARBA" id="ARBA00023242"/>
    </source>
</evidence>
<evidence type="ECO:0000256" key="3">
    <source>
        <dbReference type="ARBA" id="ARBA00022763"/>
    </source>
</evidence>
<evidence type="ECO:0000313" key="9">
    <source>
        <dbReference type="Proteomes" id="UP001318040"/>
    </source>
</evidence>
<dbReference type="Pfam" id="PF16589">
    <property type="entry name" value="BRCT_2"/>
    <property type="match status" value="1"/>
</dbReference>
<feature type="region of interest" description="Disordered" evidence="7">
    <location>
        <begin position="520"/>
        <end position="539"/>
    </location>
</feature>
<evidence type="ECO:0000259" key="8">
    <source>
        <dbReference type="PROSITE" id="PS50172"/>
    </source>
</evidence>
<dbReference type="GO" id="GO:0006974">
    <property type="term" value="P:DNA damage response"/>
    <property type="evidence" value="ECO:0007669"/>
    <property type="project" value="UniProtKB-KW"/>
</dbReference>
<dbReference type="CTD" id="22976"/>
<dbReference type="PANTHER" id="PTHR23196:SF1">
    <property type="entry name" value="PAX-INTERACTING PROTEIN 1"/>
    <property type="match status" value="1"/>
</dbReference>
<dbReference type="Proteomes" id="UP001318040">
    <property type="component" value="Chromosome 2"/>
</dbReference>
<organism evidence="9 10">
    <name type="scientific">Petromyzon marinus</name>
    <name type="common">Sea lamprey</name>
    <dbReference type="NCBI Taxonomy" id="7757"/>
    <lineage>
        <taxon>Eukaryota</taxon>
        <taxon>Metazoa</taxon>
        <taxon>Chordata</taxon>
        <taxon>Craniata</taxon>
        <taxon>Vertebrata</taxon>
        <taxon>Cyclostomata</taxon>
        <taxon>Hyperoartia</taxon>
        <taxon>Petromyzontiformes</taxon>
        <taxon>Petromyzontidae</taxon>
        <taxon>Petromyzon</taxon>
    </lineage>
</organism>
<sequence>MDCAIIDCGVSYESIRHSTRPHIRGRSWTAPSPAFLSRLSLPRLALEETRSLTAFSSPAEFLRHPLMAFEGQGAQPSTPDDLFKDVKFYVVGDVDKKVVELLKNNKGKEASCFSLASHVISEDGEHAEVSEAREVFDLPVVKPSWVMLSLRCGVLLPVTGFSPDTGQPFLGVTACLSQIPQEDRAPLWALLTFYGGACQLLLDKRCTHLVIPEPKGEKYTCALKHSRIRVVTPDWVVDCVSSKSRKEETEYHPRLVLLPREEELPLEQPETANDSDHEGDDPNVDDEEKDDEHEEEEEEEKGRSVNFEDSGSAQSKDDSPMSTTDSPSRKFVEERRTEQQAVGDLHRVHIPQRPTNERPVVRALSSKCTPMIERPPFMPPAMLKSSPVLSGPSKSLMIPQPPPGICIPLPGPRAAPSLGTLHTIRPSMDARMRQSLSALPSPSNGRLQLDVMTLPSGEVWVQTVQGRPARPLAANSAMPTSQDGRLQQGFAMSRQMHVSELTAQGLGGMVTRPLGFQGAVGGSGPRPEHTPMSMGGNRPGPGLEFTGISPMVRTLRNITNSAEALQVSRASNVAHRQVLQSMSVPTRTLETHRPGEPRPPHEGAYIQVKPATSQPSSAVEYCTEAPSDCCLLGCVFAIAEYQEQMLDKQLLNSWKKAIIQNGGLVEAAHSPRCTHLLCESQTGPVFAQALKEGKRCVTAHWLNDTLKSRRVIPPNRALHLPMALQHSAKPCASHIISVTGFVDQDREELKLMIALTGGRYTGYLSRSNTLLVCKDPSGMKFEKAREWRVPCVNITWLCDVLAGNLEALRQPQHVRYTTFSLADPFAPDRQLVANLLVSWKVPIRISKEALLASRNIPKRKLSDGIQSSVKKPRLEEGSLSQRRGPGDATHRVIFTGFELFQVHEYMKKLYFLGGEVAESVHKCTHLVANKVTRTVKFLTAISVVKNIVMPNWLEDSAKQQRFLDEGAYLLRDAEAEVLFSFSLEESMNRARVKPLFQGLFFYLTPGMCPSLATMRSIIECAGGRVLTKQPGLQRLAEHRNNKNLPDIIIISCENDLHLCREYLVRGIEVHNAEFVLTGALTQTLDYESYRFT</sequence>
<keyword evidence="2" id="KW-0677">Repeat</keyword>
<dbReference type="PANTHER" id="PTHR23196">
    <property type="entry name" value="PAX TRANSCRIPTION ACTIVATION DOMAIN INTERACTING PROTEIN"/>
    <property type="match status" value="1"/>
</dbReference>
<dbReference type="InterPro" id="IPR036420">
    <property type="entry name" value="BRCT_dom_sf"/>
</dbReference>
<dbReference type="PROSITE" id="PS50172">
    <property type="entry name" value="BRCT"/>
    <property type="match status" value="5"/>
</dbReference>
<dbReference type="GO" id="GO:0060261">
    <property type="term" value="P:positive regulation of transcription initiation by RNA polymerase II"/>
    <property type="evidence" value="ECO:0007669"/>
    <property type="project" value="TreeGrafter"/>
</dbReference>
<evidence type="ECO:0000256" key="2">
    <source>
        <dbReference type="ARBA" id="ARBA00022737"/>
    </source>
</evidence>
<keyword evidence="9" id="KW-1185">Reference proteome</keyword>
<feature type="compositionally biased region" description="Basic and acidic residues" evidence="7">
    <location>
        <begin position="250"/>
        <end position="263"/>
    </location>
</feature>
<dbReference type="KEGG" id="pmrn:116945657"/>
<dbReference type="CDD" id="cd17714">
    <property type="entry name" value="BRCT_PAXIP1_rpt1"/>
    <property type="match status" value="1"/>
</dbReference>
<evidence type="ECO:0000313" key="10">
    <source>
        <dbReference type="RefSeq" id="XP_032816077.1"/>
    </source>
</evidence>
<dbReference type="CDD" id="cd17710">
    <property type="entry name" value="BRCT_PAXIP1_rpt2"/>
    <property type="match status" value="1"/>
</dbReference>
<dbReference type="InterPro" id="IPR001357">
    <property type="entry name" value="BRCT_dom"/>
</dbReference>
<keyword evidence="3" id="KW-0227">DNA damage</keyword>
<dbReference type="CDD" id="cd17730">
    <property type="entry name" value="BRCT_PAXIP1_rpt4"/>
    <property type="match status" value="1"/>
</dbReference>
<feature type="domain" description="BRCT" evidence="8">
    <location>
        <begin position="78"/>
        <end position="163"/>
    </location>
</feature>
<dbReference type="SMART" id="SM00292">
    <property type="entry name" value="BRCT"/>
    <property type="match status" value="6"/>
</dbReference>
<feature type="region of interest" description="Disordered" evidence="7">
    <location>
        <begin position="250"/>
        <end position="346"/>
    </location>
</feature>
<feature type="compositionally biased region" description="Acidic residues" evidence="7">
    <location>
        <begin position="277"/>
        <end position="299"/>
    </location>
</feature>
<dbReference type="CDD" id="cd17711">
    <property type="entry name" value="BRCT_PAXIP1_rpt3"/>
    <property type="match status" value="1"/>
</dbReference>
<gene>
    <name evidence="10" type="primary">LOC116945657</name>
</gene>